<dbReference type="CDD" id="cd03230">
    <property type="entry name" value="ABC_DR_subfamily_A"/>
    <property type="match status" value="1"/>
</dbReference>
<dbReference type="InterPro" id="IPR003593">
    <property type="entry name" value="AAA+_ATPase"/>
</dbReference>
<feature type="domain" description="ABC transporter" evidence="6">
    <location>
        <begin position="4"/>
        <end position="227"/>
    </location>
</feature>
<dbReference type="GO" id="GO:0005886">
    <property type="term" value="C:plasma membrane"/>
    <property type="evidence" value="ECO:0007669"/>
    <property type="project" value="UniProtKB-SubCell"/>
</dbReference>
<dbReference type="PROSITE" id="PS00211">
    <property type="entry name" value="ABC_TRANSPORTER_1"/>
    <property type="match status" value="1"/>
</dbReference>
<dbReference type="InterPro" id="IPR027417">
    <property type="entry name" value="P-loop_NTPase"/>
</dbReference>
<dbReference type="GO" id="GO:0046677">
    <property type="term" value="P:response to antibiotic"/>
    <property type="evidence" value="ECO:0007669"/>
    <property type="project" value="UniProtKB-KW"/>
</dbReference>
<dbReference type="RefSeq" id="WP_349428007.1">
    <property type="nucleotide sequence ID" value="NZ_CP151632.1"/>
</dbReference>
<dbReference type="Gene3D" id="3.40.50.300">
    <property type="entry name" value="P-loop containing nucleotide triphosphate hydrolases"/>
    <property type="match status" value="1"/>
</dbReference>
<dbReference type="PANTHER" id="PTHR42711">
    <property type="entry name" value="ABC TRANSPORTER ATP-BINDING PROTEIN"/>
    <property type="match status" value="1"/>
</dbReference>
<dbReference type="SMART" id="SM00382">
    <property type="entry name" value="AAA"/>
    <property type="match status" value="1"/>
</dbReference>
<keyword evidence="4 7" id="KW-0067">ATP-binding</keyword>
<evidence type="ECO:0000256" key="2">
    <source>
        <dbReference type="ARBA" id="ARBA00022448"/>
    </source>
</evidence>
<dbReference type="InterPro" id="IPR003439">
    <property type="entry name" value="ABC_transporter-like_ATP-bd"/>
</dbReference>
<dbReference type="GO" id="GO:0005524">
    <property type="term" value="F:ATP binding"/>
    <property type="evidence" value="ECO:0007669"/>
    <property type="project" value="UniProtKB-KW"/>
</dbReference>
<organism evidence="7">
    <name type="scientific">Microbacterium sp. LWS13-1.2</name>
    <dbReference type="NCBI Taxonomy" id="3135264"/>
    <lineage>
        <taxon>Bacteria</taxon>
        <taxon>Bacillati</taxon>
        <taxon>Actinomycetota</taxon>
        <taxon>Actinomycetes</taxon>
        <taxon>Micrococcales</taxon>
        <taxon>Microbacteriaceae</taxon>
        <taxon>Microbacterium</taxon>
    </lineage>
</organism>
<dbReference type="InterPro" id="IPR017871">
    <property type="entry name" value="ABC_transporter-like_CS"/>
</dbReference>
<dbReference type="SUPFAM" id="SSF52540">
    <property type="entry name" value="P-loop containing nucleoside triphosphate hydrolases"/>
    <property type="match status" value="1"/>
</dbReference>
<keyword evidence="5" id="KW-0046">Antibiotic resistance</keyword>
<dbReference type="PROSITE" id="PS50893">
    <property type="entry name" value="ABC_TRANSPORTER_2"/>
    <property type="match status" value="1"/>
</dbReference>
<evidence type="ECO:0000259" key="6">
    <source>
        <dbReference type="PROSITE" id="PS50893"/>
    </source>
</evidence>
<reference evidence="7" key="1">
    <citation type="submission" date="2024-04" db="EMBL/GenBank/DDBJ databases">
        <authorList>
            <person name="Roder T."/>
            <person name="Oberhansli S."/>
            <person name="Kreuzer M."/>
        </authorList>
    </citation>
    <scope>NUCLEOTIDE SEQUENCE</scope>
    <source>
        <strain evidence="7">LWS13-1.2</strain>
    </source>
</reference>
<dbReference type="GO" id="GO:0016887">
    <property type="term" value="F:ATP hydrolysis activity"/>
    <property type="evidence" value="ECO:0007669"/>
    <property type="project" value="InterPro"/>
</dbReference>
<dbReference type="EMBL" id="CP151632">
    <property type="protein sequence ID" value="WZO33460.1"/>
    <property type="molecule type" value="Genomic_DNA"/>
</dbReference>
<dbReference type="Pfam" id="PF00005">
    <property type="entry name" value="ABC_tran"/>
    <property type="match status" value="1"/>
</dbReference>
<accession>A0AAU6S9E1</accession>
<dbReference type="InterPro" id="IPR050763">
    <property type="entry name" value="ABC_transporter_ATP-binding"/>
</dbReference>
<dbReference type="PANTHER" id="PTHR42711:SF17">
    <property type="entry name" value="ABC TRANSPORTER ATP-BINDING PROTEIN"/>
    <property type="match status" value="1"/>
</dbReference>
<comment type="subcellular location">
    <subcellularLocation>
        <location evidence="1">Cell membrane</location>
        <topology evidence="1">Peripheral membrane protein</topology>
    </subcellularLocation>
</comment>
<protein>
    <submittedName>
        <fullName evidence="7">ABC transporter ATP-binding protein</fullName>
    </submittedName>
</protein>
<dbReference type="AlphaFoldDB" id="A0AAU6S9E1"/>
<keyword evidence="2" id="KW-0813">Transport</keyword>
<keyword evidence="3" id="KW-0547">Nucleotide-binding</keyword>
<evidence type="ECO:0000256" key="4">
    <source>
        <dbReference type="ARBA" id="ARBA00022840"/>
    </source>
</evidence>
<evidence type="ECO:0000256" key="3">
    <source>
        <dbReference type="ARBA" id="ARBA00022741"/>
    </source>
</evidence>
<gene>
    <name evidence="7" type="ORF">MRBLWS13_001086</name>
</gene>
<evidence type="ECO:0000313" key="7">
    <source>
        <dbReference type="EMBL" id="WZO33460.1"/>
    </source>
</evidence>
<name>A0AAU6S9E1_9MICO</name>
<proteinExistence type="predicted"/>
<evidence type="ECO:0000256" key="1">
    <source>
        <dbReference type="ARBA" id="ARBA00004202"/>
    </source>
</evidence>
<sequence>MTIAEFVHVTRRYGDLVAVDDVTLGIDPGVIVGLLGPNGAGKTTLLSLLQGLRRPTSGRVTMFGGDPSDPRNRRLLGTTPQETALPDTLRVGEVIDYVGGHFADRAPTAELAAEFGLDEVLRRQCGSLSGGQKRRVAVALAFVGRPRLVLLDEPTTGLDVDARRTLWAAIRRQHEAGATVVVTSHYLEEIEALAQRVVVMGEGRVLADDTVASVVGRVGVSRVELTIYDADGVAALPGVVRHQQADGIEVLTVRDADAFIRALVQSGADFRDIAVRGATLEEAFLALTEAAGSAMAHSAPGSPTSSRKDLS</sequence>
<evidence type="ECO:0000256" key="5">
    <source>
        <dbReference type="ARBA" id="ARBA00023251"/>
    </source>
</evidence>